<feature type="domain" description="Ketosynthase family 3 (KS3)" evidence="8">
    <location>
        <begin position="4727"/>
        <end position="5243"/>
    </location>
</feature>
<evidence type="ECO:0000256" key="5">
    <source>
        <dbReference type="PROSITE-ProRule" id="PRU01363"/>
    </source>
</evidence>
<dbReference type="InterPro" id="IPR016039">
    <property type="entry name" value="Thiolase-like"/>
</dbReference>
<feature type="active site" description="Proton acceptor; for dehydratase activity" evidence="5">
    <location>
        <position position="3205"/>
    </location>
</feature>
<dbReference type="PROSITE" id="PS52019">
    <property type="entry name" value="PKS_MFAS_DH"/>
    <property type="match status" value="2"/>
</dbReference>
<dbReference type="SMART" id="SM01294">
    <property type="entry name" value="PKS_PP_betabranch"/>
    <property type="match status" value="1"/>
</dbReference>
<dbReference type="Pfam" id="PF13602">
    <property type="entry name" value="ADH_zinc_N_2"/>
    <property type="match status" value="2"/>
</dbReference>
<dbReference type="CDD" id="cd05195">
    <property type="entry name" value="enoyl_red"/>
    <property type="match status" value="2"/>
</dbReference>
<dbReference type="InterPro" id="IPR020841">
    <property type="entry name" value="PKS_Beta-ketoAc_synthase_dom"/>
</dbReference>
<feature type="region of interest" description="C-terminal hotdog fold" evidence="5">
    <location>
        <begin position="1129"/>
        <end position="1302"/>
    </location>
</feature>
<evidence type="ECO:0000259" key="9">
    <source>
        <dbReference type="PROSITE" id="PS52019"/>
    </source>
</evidence>
<feature type="region of interest" description="Disordered" evidence="6">
    <location>
        <begin position="5568"/>
        <end position="5600"/>
    </location>
</feature>
<feature type="domain" description="Carrier" evidence="7">
    <location>
        <begin position="286"/>
        <end position="360"/>
    </location>
</feature>
<dbReference type="Proteomes" id="UP000232323">
    <property type="component" value="Unassembled WGS sequence"/>
</dbReference>
<dbReference type="EMBL" id="BEGY01000002">
    <property type="protein sequence ID" value="GAX72978.1"/>
    <property type="molecule type" value="Genomic_DNA"/>
</dbReference>
<dbReference type="InterPro" id="IPR014030">
    <property type="entry name" value="Ketoacyl_synth_N"/>
</dbReference>
<reference evidence="10 11" key="1">
    <citation type="submission" date="2017-08" db="EMBL/GenBank/DDBJ databases">
        <title>Acidophilic green algal genome provides insights into adaptation to an acidic environment.</title>
        <authorList>
            <person name="Hirooka S."/>
            <person name="Hirose Y."/>
            <person name="Kanesaki Y."/>
            <person name="Higuchi S."/>
            <person name="Fujiwara T."/>
            <person name="Onuma R."/>
            <person name="Era A."/>
            <person name="Ohbayashi R."/>
            <person name="Uzuka A."/>
            <person name="Nozaki H."/>
            <person name="Yoshikawa H."/>
            <person name="Miyagishima S.Y."/>
        </authorList>
    </citation>
    <scope>NUCLEOTIDE SEQUENCE [LARGE SCALE GENOMIC DNA]</scope>
    <source>
        <strain evidence="10 11">NIES-2499</strain>
    </source>
</reference>
<dbReference type="PANTHER" id="PTHR43775:SF37">
    <property type="entry name" value="SI:DKEY-61P9.11"/>
    <property type="match status" value="1"/>
</dbReference>
<dbReference type="InterPro" id="IPR011032">
    <property type="entry name" value="GroES-like_sf"/>
</dbReference>
<dbReference type="InterPro" id="IPR006162">
    <property type="entry name" value="Ppantetheine_attach_site"/>
</dbReference>
<dbReference type="Gene3D" id="3.40.47.10">
    <property type="match status" value="3"/>
</dbReference>
<feature type="domain" description="PKS/mFAS DH" evidence="9">
    <location>
        <begin position="947"/>
        <end position="1302"/>
    </location>
</feature>
<dbReference type="SUPFAM" id="SSF53901">
    <property type="entry name" value="Thiolase-like"/>
    <property type="match status" value="3"/>
</dbReference>
<dbReference type="PROSITE" id="PS50075">
    <property type="entry name" value="CARRIER"/>
    <property type="match status" value="5"/>
</dbReference>
<dbReference type="InterPro" id="IPR002364">
    <property type="entry name" value="Quin_OxRdtase/zeta-crystal_CS"/>
</dbReference>
<dbReference type="PROSITE" id="PS52004">
    <property type="entry name" value="KS3_2"/>
    <property type="match status" value="3"/>
</dbReference>
<dbReference type="SUPFAM" id="SSF51735">
    <property type="entry name" value="NAD(P)-binding Rossmann-fold domains"/>
    <property type="match status" value="5"/>
</dbReference>
<dbReference type="InterPro" id="IPR057326">
    <property type="entry name" value="KR_dom"/>
</dbReference>
<keyword evidence="1" id="KW-0596">Phosphopantetheine</keyword>
<dbReference type="Gene3D" id="3.10.129.110">
    <property type="entry name" value="Polyketide synthase dehydratase"/>
    <property type="match status" value="1"/>
</dbReference>
<dbReference type="CDD" id="cd00833">
    <property type="entry name" value="PKS"/>
    <property type="match status" value="3"/>
</dbReference>
<feature type="region of interest" description="Disordered" evidence="6">
    <location>
        <begin position="5371"/>
        <end position="5390"/>
    </location>
</feature>
<dbReference type="PROSITE" id="PS01162">
    <property type="entry name" value="QOR_ZETA_CRYSTAL"/>
    <property type="match status" value="2"/>
</dbReference>
<dbReference type="Pfam" id="PF00550">
    <property type="entry name" value="PP-binding"/>
    <property type="match status" value="5"/>
</dbReference>
<keyword evidence="11" id="KW-1185">Reference proteome</keyword>
<feature type="domain" description="Ketosynthase family 3 (KS3)" evidence="8">
    <location>
        <begin position="384"/>
        <end position="878"/>
    </location>
</feature>
<gene>
    <name evidence="10" type="ORF">CEUSTIGMA_g431.t1</name>
</gene>
<dbReference type="GO" id="GO:0004315">
    <property type="term" value="F:3-oxoacyl-[acyl-carrier-protein] synthase activity"/>
    <property type="evidence" value="ECO:0007669"/>
    <property type="project" value="InterPro"/>
</dbReference>
<dbReference type="PANTHER" id="PTHR43775">
    <property type="entry name" value="FATTY ACID SYNTHASE"/>
    <property type="match status" value="1"/>
</dbReference>
<dbReference type="SMART" id="SM00822">
    <property type="entry name" value="PKS_KR"/>
    <property type="match status" value="3"/>
</dbReference>
<dbReference type="Pfam" id="PF00109">
    <property type="entry name" value="ketoacyl-synt"/>
    <property type="match status" value="3"/>
</dbReference>
<organism evidence="10 11">
    <name type="scientific">Chlamydomonas eustigma</name>
    <dbReference type="NCBI Taxonomy" id="1157962"/>
    <lineage>
        <taxon>Eukaryota</taxon>
        <taxon>Viridiplantae</taxon>
        <taxon>Chlorophyta</taxon>
        <taxon>core chlorophytes</taxon>
        <taxon>Chlorophyceae</taxon>
        <taxon>CS clade</taxon>
        <taxon>Chlamydomonadales</taxon>
        <taxon>Chlamydomonadaceae</taxon>
        <taxon>Chlamydomonas</taxon>
    </lineage>
</organism>
<dbReference type="InterPro" id="IPR036736">
    <property type="entry name" value="ACP-like_sf"/>
</dbReference>
<dbReference type="SUPFAM" id="SSF47336">
    <property type="entry name" value="ACP-like"/>
    <property type="match status" value="5"/>
</dbReference>
<feature type="region of interest" description="Disordered" evidence="6">
    <location>
        <begin position="5173"/>
        <end position="5199"/>
    </location>
</feature>
<dbReference type="SMART" id="SM00823">
    <property type="entry name" value="PKS_PP"/>
    <property type="match status" value="5"/>
</dbReference>
<evidence type="ECO:0000313" key="10">
    <source>
        <dbReference type="EMBL" id="GAX72978.1"/>
    </source>
</evidence>
<feature type="region of interest" description="Disordered" evidence="6">
    <location>
        <begin position="3291"/>
        <end position="3311"/>
    </location>
</feature>
<dbReference type="InterPro" id="IPR009081">
    <property type="entry name" value="PP-bd_ACP"/>
</dbReference>
<dbReference type="OrthoDB" id="552819at2759"/>
<dbReference type="InterPro" id="IPR020806">
    <property type="entry name" value="PKS_PP-bd"/>
</dbReference>
<dbReference type="InterPro" id="IPR036291">
    <property type="entry name" value="NAD(P)-bd_dom_sf"/>
</dbReference>
<dbReference type="GO" id="GO:0008270">
    <property type="term" value="F:zinc ion binding"/>
    <property type="evidence" value="ECO:0007669"/>
    <property type="project" value="InterPro"/>
</dbReference>
<feature type="non-terminal residue" evidence="10">
    <location>
        <position position="1"/>
    </location>
</feature>
<dbReference type="InterPro" id="IPR018201">
    <property type="entry name" value="Ketoacyl_synth_AS"/>
</dbReference>
<dbReference type="Gene3D" id="1.10.1200.10">
    <property type="entry name" value="ACP-like"/>
    <property type="match status" value="5"/>
</dbReference>
<comment type="caution">
    <text evidence="10">The sequence shown here is derived from an EMBL/GenBank/DDBJ whole genome shotgun (WGS) entry which is preliminary data.</text>
</comment>
<sequence length="5693" mass="598401">HSFGQMICSSCDIGVASDLQIAFGTRGAAFNMMDRRAAESQPILAVMHAGGVLADAMLQNQTLEGLRSVMAPKVAGLKQWTQATALQPSTGHVLFSSVASLLGSPGQANYAAANSALDAAACQLSSSGMPVTSIQWGAWAGGGMAAADAQTAARVERMGMSLLAPLHGLSALGHVLSYSLKSLPQLRPAYWTVVPFKWPKFLSPQLLHSSSAGFFDEMKTLKKPRRDSSSQPLHALPPAQPAHQTTSCNIASSPVMSQPQGDPTSVHTKGSSALRPSPFLSSRSQADISKTLPRVLQIAAEVIGTHVLPDSPLMSSGLDSLGAVELRNSLEASFGVSLPSTLVFDFPTATTIAQNIVDRISPQVMLPSRQALLGPAASSREVVREPSALAGIARSQRLGPVSLQNLLQHDPISYMQASVLQKKVIATVQEVTGRWDMEQASFRMGDLSVRFGSFIDNAEMFDAAAFGVSDAESALMDPQQRILMECTAEALTPQQSSQARSAAPQLYVSKEKGVFIGASSSDYLRLAAVHGATSSVFAATAGTLSVISGRLSFTFGLRGPAMTVDTACSSSLVACQAGITAIRLRQCPDGALVGGINLTLMPDTPAMFQKAGMLSFEGRCKTLDSSADGYMRAEACGLMSLLPLQSLSPQLLAEGPSQESGAMTVSRVFETMPLCLLVGGAINQDGRSSALTAPNGPAQQEVMRQALVDNCLGLQPRDVSALGLHGTGTPLGDPIEVGAAAAVLLGQANSLRKDFRAMDPQGDKGLTIKGAETTSKVLSFLSSKSWVGHAEPASGIVGLLQGLLASSHQSGLPLLHLRTLNPHVVGALEASGANPLHQSWCMPRQTHGKCSSSALERQLVGVSSFAYQGTNAHILLGMPSSSHGHGVEREADAVGGGSGTTSNISDHHSLSLHWVRKRHWVTSSVNSLLDSVTILTAVAAEAPSTRRNYLHSQSPRAPILQYQLNISATAGLSFLFDHVVAGRPLAPATALMEMAVSSASSALSPSYTNQITSSSYTPVTSLGLSATEHSANRMDQQTLMCCLSDVTIQAPLLLPHDLQRHSTTLKAADSNAPKLVIHCSVDTSNGSVNLSSIIPMMHHSGKHSRKPQVHLTGRASAAVLPLSIPVTSSPVLLSRQTVHATRMQSTIGLSRAAVSAKVVLVASMATSILCMMLPASKLGPASFAVISTSADMTPTAFNLSPAAMDCSFQLAATCGQGIASINAAAMKEADPYSSSSFQLMVPTGAGCISVPIRSHHEAMFSSNNSPSNVASSTSPFSLRKPDDVYHPTELTSQHTVSRSVSHLTASSDCRNYLAFNSYLVQTGSLSQKNTSYGCAVNGLLVKPIHQQVYVSTTAVGPRKTQGVNAPTAVAEAALPLASSADLVDTEDTEGLVGMMYEVELTAHSCSTGDETGAIIEESTSSDQAVASSPLRGGSSQTVKAHHNLTADIQLGLGASVLASLQQYCALRKSPTASDGNVILAEMIGTGQHALLEAVQFTGGGRGCGEGLGGIVAGLIKSVNQERLGQPPVQMNYVHSGSTISEVENRGLGAVNQLLGASMTKLLLTISDTTTKTMAAKSDMALSTGMQGVEAIDSLYSRHDRGSTCFLPVLKCLDGGRPLGALEGRDYRLVPRPPGALSSLVPEAVPAASRVQGQQMTVRVKAVGLNFRDLLVVSGWDYHIDLMQVLGMYPGSDLDPPGGDCSGSVLSSSTLPPGTSVFGLAAGCLGTLVHCHPDTMVVMPEQLSFEQAATMPTVFMTAHMAFDKATVVQSGHKVLVHAAAGGVGLASLQVLRDRGAVMVATAGGPPKRGLLRSLGSNHVSGSRDTSFIEELVLGCKGMDVILNTLTSPGLVSAALSLINEGGNLVEISKRDIWYSGRAAQERPDVHFNMVAVDFLPSHQVHEAMSQVAAGAARGVLTPLPVAAHGLHSVSSALRQMSQARHVGKVVVICKPNLISLPVSSDSAPVQNCTALSSVGSWVALLSGGRVLISGGFGAIGQLLAAWLLLQAPRTKVDLISRSSRMALGGTVGGGTSLVRSIMFDISVAEDVAELMSHDSLYNEVRLSPVNMVLHAGGVLADAMLQNQTLAGLRSVMASKVAGLKQWTQATALQPSTGHVLFSSVASLLGSPGQANYAAANSALDAAACQLSSSGMPVTSIQWGAWAGGGMAAADAQTAARVERMGMKLVQPQLGLTALGVVLSNLGSISLILKAASQSVQAVIPFVWDRFLDRYVKDRQPRVKGSSDTVPLQGALSLQPLSSIPLFFSNVSEGLHTMSKSTVPVLAESITRSLTRLSGSEKIEETLELEVLTKVRDCVRSVLGPENVLSLESPLMSSGLDSLGSVELRNRLEATFSLSLPSTLVFDYPTVRSITELIIASIVTQTTAMRSSQGQWAVNIAPDQAALSSIQPKRKLGLRRRRTLLGQVFSSRQQLAAAKDVDLSQMQLKVTEAVQQVTGRSDVALDVPLMSSGLDSLGAVELRNSLEAAFGVSLPSTLVFDYPTVSSIIELINSLLYTSNTVAVQSSSGGMVQGEEYEYVEYSDIASGTMSCDEESICEPQPIRSLLEGYHTTPSTVITGIQAACFRLPGACSHTSPIADSKSYNILSSGSCCTDSVGRVPYQRWDADGSLAAQYSSEAVLPVQFGSFLACAERFDATAFGLSPKEAALMDPQQRLLLECGSEVLTSVRTPSPGSVEETGVAHAVSVVGFDAEKCGVYVGVSSVDYMKLCMMYSRTASVYSATGSTLSVASGRLSFTFGLRGPAMTVDTACSSSLVACHNAVQSIELKQIRHALIGGVNLVLHPDTCAMFQKAGMLSPEGRCKTLDATANGYVRAEACGAYLLTAMNPSYPHSVSSDDHGPQQSVLCMLQGTAINQDGRSSALTAPNGPAQQEVIRQALSTMQYSSGLTQSSMVAMSLHGTGTPLGDPIEVGAVAAVLELRGSRPSGSMKQQHNRVFETPRCLSLLSSKSWYGHAEPAAGAVGMLHGYQSLALRVQLPITHLSTLNPYITSALNPAISVDSQAAPQSIVEHEGLEADTTSLCIPRQATPQMQCVARSVQPEYSSPVSLPYRGVPPPGSLLANPPERNRACAGVSAFAFQGTNAHVILALPKALRKEDHKPSTLSSTQYCQQSHAHNTSTLPWQHQRHWVLSAGHELILRVLTRSQTINRKRKQLLRFPTKPTGALSSHAGSAIISFQVDVTSPASTFLYDHVVSGKSICPAAAFLEIASAAVRLTSLLDNSLINSEQQAAAMGVLQDVNIPSPLFLSSPDSSSGSLTRGSESLACILDLSAGSLKLQTERSHQHPKRGRQADKRSRKHSAVYLTAKVCRVSSLGNMKEGLLLCSSQLKLEEASMVQRVQLTPALKLLRTLVSPSLTPQQGVIMQSSRASIPCTFSSLAPAECYKGCGAQRNTESSWLFHPAMLDCTLQLGAVSLLTNADDEDAPLGIDQSHGHHAQAHLAPRRRHTWVPVQLEGLLIPLGPVGAAASLEGAPHSHMDKGFAIAQPRAQLPQSSGREATGDFIAMLPGCGGESHPVSLRGLLSRDVSLMQSDTLPPPEHASASDVHRNNEIGGILHSSAQGGEEADEHLLYRVEWCAAGVPSEALDAASGHSVKLPIIKGMESCQVSDSNRPVLSVPTSRRGSQLSASSAVALSAMQSLHTIHATTMQRGLELQLQGDPTSFQHPPCCTQSALKGMDPRYLVQHMLASMQRCSDLEGSMSVGYSASGTSQPLSIHTGWQDIHSPNNSGWQHACQDNLSVYSVKKPQGDFSHRAGSELDELLYGCYSQAAVEYVARLSPFQEKGHSSRTTADYQLVPRPPGALSSLVPEAVPAASRVRQDQQMTVRVKAVGLNFRDLLVVLGMYPGSDLDPPGGDCSGSVLSSSTLPPGTSVFGLAAGCLGTLVHCHPDTMVVMPEQLSFEQAATMPTVFMTAHMAFDKATVVQSGHKVLVHAAAGGVGLASLQVLRDRGAVMVATAGGPPKRGLLRSLGSNHVSGSRDTSFIEELVLGCKGMDVILNTLTSPGLVSAALSLINEGGSLVEISKRDIWHSGRAAQERPDVHFNMVAVDFLPTHQVHEAMSQVAAGAARGVLTPLPVAAHGLHSVSSALRQMSQARHVGKVVVSVKTLQRSHLDSGVFSTSPSLSPAVLSERALTGKVMVTGGMGALGLLVTQWLVTAGTCSIQLLGRSGRHGSLESLETLLHGKSMISSTACDMGAYSDVGSLLDTSHPSTASEPPILAVMHAGGVLADAMLQNQTLAGLRSVMASKVAGLNQWTQATALQPSVGHVLFSSVASLLGSPGQANYAAANSALDAAACQLSSSGMPVTSIQWGAWAGGGMAAADAQTAARVERMGMKLVQPRLGLAALQGVLTSSGLGTSPSNISAVPFMWPQFISQRKRMGMGSVRPPVGGPGVLIHEGFFSAFYTSAESSRSEETEISGSAVGISLGGNVKEVKGTSLMSLPQDLGLEESQAKTLEVQQSVNEVVRRVLGGAGDLVLDAETPLMSSGLDSLGAVELRNSLEAAFGVSLPSTLVFDYPTIFSISALIISLLPRQLAEAPSKSQSATMSPGPAMRHNKSSRRQDFRTQTRRMGPIPPSQQAVATEADPSLVRIEVQGIVRSVIGSSTSVEINPEEPLMSIGLDSLGAVELRNKLEVEMGVQLPSTLVFDYPTVSAITALIVSQRSSSAVTRTSGHAYIHQHTTTSVQPVRDQMVSTDEWISSDTCSSDSGSYTSATTDIVEYSRSGQILPKGVRSPDGPDFYDFSRADHKDQSQPVLIVRWDTMAAPASTYLLPGEGLGFPVQFGSFVEDVEIFDAVAYGIGRHEAAAMDPQQRLLLDCSAEVLLRSGDPGAAAGLPSDHAGSWSTTQSVVGAFVGVSSADYNKLALRYGGDSQSGSTSSSGIRGGVSAFSATGVSLSVAAGRIAYVFNLKGPTMTIDTACSSTQVCLHSARGALQLSQCSSALVAGVNLTLTPDTPASFQRASMLSPNGRCKTLDTAADGYVRAEACGAIMLKGAAKGVEEGGSVEGLAVLCSTAVNQDGKSSALRAPNGPAQQEVIRQALGGAGIRANLVNILQMHGTGTPLGDPIEVGAAVTVLCRSNRSTLTSPKGLFLPLKDDSSKYLSHQPLSALSLHASKSWSGHAEPASSIVGLMHTMAALRHHADPPILHLGAMNSHVMGAVDSVMPGAGSRSVSRQPSGDPAQQQQHDLRGVRAARQLAPNPRPRINEERVSGTAGISAFAFQGTNAHALLKELPYRHQATATTFVVHNKAPQATRQQDLHWSQAERLWITHMPTLLLHTFCMPHHDTHILAQEAVEAAAFEAQEQAQDQEGFVMASNMSPLLMTQLSLGRRATHELIVFECPLGLASLSSLAGLCVTTVSAEEDPGERSPGTQPEAGGSMADVSMAHLVPPALLLCLAREAARVLTSATQINPFVLLTQGQLLPQVPEDSSEVYLLSSLLCTVSPSEGSVFIFKTAPPNMNSGNREDMYALPHPSFEVIEEGVEGSLDDPGWEDDAEPLDQFEEVGERALPCETMPVIPTPQLLMSALITHTANTEELPNRAPLQTSETTRALNTQLGQEVPATSGIPRGTGQEVPATSGIPRGTGHMLPRSMARPVLIKMMKRALTTAALTKTDEVAANRAETLAASWDGCAYALIHQPCGVEELVGGVCREEAAFLLKEQGLQGCLMSSFESWSLDMLEP</sequence>
<dbReference type="GO" id="GO:0016491">
    <property type="term" value="F:oxidoreductase activity"/>
    <property type="evidence" value="ECO:0007669"/>
    <property type="project" value="InterPro"/>
</dbReference>
<evidence type="ECO:0000256" key="3">
    <source>
        <dbReference type="ARBA" id="ARBA00022679"/>
    </source>
</evidence>
<dbReference type="GO" id="GO:0031177">
    <property type="term" value="F:phosphopantetheine binding"/>
    <property type="evidence" value="ECO:0007669"/>
    <property type="project" value="InterPro"/>
</dbReference>
<evidence type="ECO:0000256" key="6">
    <source>
        <dbReference type="SAM" id="MobiDB-lite"/>
    </source>
</evidence>
<feature type="region of interest" description="N-terminal hotdog fold" evidence="5">
    <location>
        <begin position="947"/>
        <end position="1110"/>
    </location>
</feature>
<feature type="domain" description="Carrier" evidence="7">
    <location>
        <begin position="2300"/>
        <end position="2376"/>
    </location>
</feature>
<keyword evidence="2" id="KW-0597">Phosphoprotein</keyword>
<dbReference type="InterPro" id="IPR049900">
    <property type="entry name" value="PKS_mFAS_DH"/>
</dbReference>
<evidence type="ECO:0000313" key="11">
    <source>
        <dbReference type="Proteomes" id="UP000232323"/>
    </source>
</evidence>
<dbReference type="PROSITE" id="PS00606">
    <property type="entry name" value="KS3_1"/>
    <property type="match status" value="1"/>
</dbReference>
<dbReference type="SUPFAM" id="SSF50129">
    <property type="entry name" value="GroES-like"/>
    <property type="match status" value="2"/>
</dbReference>
<evidence type="ECO:0000259" key="7">
    <source>
        <dbReference type="PROSITE" id="PS50075"/>
    </source>
</evidence>
<proteinExistence type="predicted"/>
<feature type="domain" description="Ketosynthase family 3 (KS3)" evidence="8">
    <location>
        <begin position="2570"/>
        <end position="3103"/>
    </location>
</feature>
<feature type="region of interest" description="C-terminal hotdog fold" evidence="5">
    <location>
        <begin position="3346"/>
        <end position="3545"/>
    </location>
</feature>
<dbReference type="Pfam" id="PF08659">
    <property type="entry name" value="KR"/>
    <property type="match status" value="3"/>
</dbReference>
<evidence type="ECO:0000256" key="2">
    <source>
        <dbReference type="ARBA" id="ARBA00022553"/>
    </source>
</evidence>
<dbReference type="Pfam" id="PF21089">
    <property type="entry name" value="PKS_DH_N"/>
    <property type="match status" value="1"/>
</dbReference>
<evidence type="ECO:0000259" key="8">
    <source>
        <dbReference type="PROSITE" id="PS52004"/>
    </source>
</evidence>
<dbReference type="InterPro" id="IPR050091">
    <property type="entry name" value="PKS_NRPS_Biosynth_Enz"/>
</dbReference>
<feature type="active site" description="Proton acceptor; for dehydratase activity" evidence="5">
    <location>
        <position position="978"/>
    </location>
</feature>
<feature type="compositionally biased region" description="Polar residues" evidence="6">
    <location>
        <begin position="5181"/>
        <end position="5196"/>
    </location>
</feature>
<dbReference type="Pfam" id="PF02801">
    <property type="entry name" value="Ketoacyl-synt_C"/>
    <property type="match status" value="3"/>
</dbReference>
<feature type="region of interest" description="Disordered" evidence="6">
    <location>
        <begin position="4550"/>
        <end position="4572"/>
    </location>
</feature>
<feature type="domain" description="Carrier" evidence="7">
    <location>
        <begin position="2435"/>
        <end position="2510"/>
    </location>
</feature>
<feature type="domain" description="Carrier" evidence="7">
    <location>
        <begin position="4467"/>
        <end position="4542"/>
    </location>
</feature>
<dbReference type="GO" id="GO:0006633">
    <property type="term" value="P:fatty acid biosynthetic process"/>
    <property type="evidence" value="ECO:0007669"/>
    <property type="project" value="InterPro"/>
</dbReference>
<feature type="domain" description="Carrier" evidence="7">
    <location>
        <begin position="4599"/>
        <end position="4674"/>
    </location>
</feature>
<accession>A0A250WQ74</accession>
<name>A0A250WQ74_9CHLO</name>
<keyword evidence="3" id="KW-0808">Transferase</keyword>
<feature type="region of interest" description="Disordered" evidence="6">
    <location>
        <begin position="221"/>
        <end position="280"/>
    </location>
</feature>
<feature type="region of interest" description="N-terminal hotdog fold" evidence="5">
    <location>
        <begin position="3173"/>
        <end position="3324"/>
    </location>
</feature>
<dbReference type="Gene3D" id="3.10.129.10">
    <property type="entry name" value="Hotdog Thioesterase"/>
    <property type="match status" value="1"/>
</dbReference>
<dbReference type="SMART" id="SM00829">
    <property type="entry name" value="PKS_ER"/>
    <property type="match status" value="2"/>
</dbReference>
<feature type="compositionally biased region" description="Basic residues" evidence="6">
    <location>
        <begin position="3297"/>
        <end position="3311"/>
    </location>
</feature>
<keyword evidence="4" id="KW-0511">Multifunctional enzyme</keyword>
<dbReference type="InterPro" id="IPR014031">
    <property type="entry name" value="Ketoacyl_synth_C"/>
</dbReference>
<dbReference type="SMART" id="SM00825">
    <property type="entry name" value="PKS_KS"/>
    <property type="match status" value="3"/>
</dbReference>
<dbReference type="InterPro" id="IPR020843">
    <property type="entry name" value="ER"/>
</dbReference>
<feature type="compositionally biased region" description="Low complexity" evidence="6">
    <location>
        <begin position="231"/>
        <end position="244"/>
    </location>
</feature>
<dbReference type="InterPro" id="IPR049552">
    <property type="entry name" value="PKS_DH_N"/>
</dbReference>
<evidence type="ECO:0000256" key="1">
    <source>
        <dbReference type="ARBA" id="ARBA00022450"/>
    </source>
</evidence>
<feature type="compositionally biased region" description="Polar residues" evidence="6">
    <location>
        <begin position="245"/>
        <end position="271"/>
    </location>
</feature>
<evidence type="ECO:0008006" key="12">
    <source>
        <dbReference type="Google" id="ProtNLM"/>
    </source>
</evidence>
<dbReference type="CDD" id="cd05274">
    <property type="entry name" value="KR_FAS_SDR_x"/>
    <property type="match status" value="1"/>
</dbReference>
<feature type="active site" description="Proton donor; for dehydratase activity" evidence="5">
    <location>
        <position position="1205"/>
    </location>
</feature>
<evidence type="ECO:0000256" key="4">
    <source>
        <dbReference type="ARBA" id="ARBA00023268"/>
    </source>
</evidence>
<dbReference type="GO" id="GO:0004312">
    <property type="term" value="F:fatty acid synthase activity"/>
    <property type="evidence" value="ECO:0007669"/>
    <property type="project" value="TreeGrafter"/>
</dbReference>
<dbReference type="Gene3D" id="3.90.180.10">
    <property type="entry name" value="Medium-chain alcohol dehydrogenases, catalytic domain"/>
    <property type="match status" value="2"/>
</dbReference>
<dbReference type="PROSITE" id="PS00012">
    <property type="entry name" value="PHOSPHOPANTETHEINE"/>
    <property type="match status" value="5"/>
</dbReference>
<dbReference type="InterPro" id="IPR042104">
    <property type="entry name" value="PKS_dehydratase_sf"/>
</dbReference>
<protein>
    <recommendedName>
        <fullName evidence="12">Carrier domain-containing protein</fullName>
    </recommendedName>
</protein>
<dbReference type="Gene3D" id="3.40.50.720">
    <property type="entry name" value="NAD(P)-binding Rossmann-like Domain"/>
    <property type="match status" value="5"/>
</dbReference>
<dbReference type="InterPro" id="IPR013968">
    <property type="entry name" value="PKS_KR"/>
</dbReference>
<feature type="active site" description="Proton donor; for dehydratase activity" evidence="5">
    <location>
        <position position="3418"/>
    </location>
</feature>
<feature type="domain" description="PKS/mFAS DH" evidence="9">
    <location>
        <begin position="3173"/>
        <end position="3545"/>
    </location>
</feature>